<dbReference type="STRING" id="981085.W9S3Z5"/>
<proteinExistence type="predicted"/>
<sequence length="138" mass="15863">MSLLRWVDFLRDHDKMQTLHGGGEPEEHSRQNVNRHIADPDVKWDGETAYSPFNECSPQTSCKRAYSGNDDLSLDEPYVYKLIQEGKVVFLVLYVDDILLIGNDVGRLTEVKLWLAKQFDMKDLGEAAYVLGIQIFRD</sequence>
<reference evidence="3" key="1">
    <citation type="submission" date="2013-01" db="EMBL/GenBank/DDBJ databases">
        <title>Draft Genome Sequence of a Mulberry Tree, Morus notabilis C.K. Schneid.</title>
        <authorList>
            <person name="He N."/>
            <person name="Zhao S."/>
        </authorList>
    </citation>
    <scope>NUCLEOTIDE SEQUENCE</scope>
</reference>
<dbReference type="AlphaFoldDB" id="W9S3Z5"/>
<evidence type="ECO:0000259" key="1">
    <source>
        <dbReference type="Pfam" id="PF07727"/>
    </source>
</evidence>
<feature type="domain" description="Reverse transcriptase Ty1/copia-type" evidence="1">
    <location>
        <begin position="84"/>
        <end position="137"/>
    </location>
</feature>
<dbReference type="eggNOG" id="KOG0017">
    <property type="taxonomic scope" value="Eukaryota"/>
</dbReference>
<organism evidence="2 3">
    <name type="scientific">Morus notabilis</name>
    <dbReference type="NCBI Taxonomy" id="981085"/>
    <lineage>
        <taxon>Eukaryota</taxon>
        <taxon>Viridiplantae</taxon>
        <taxon>Streptophyta</taxon>
        <taxon>Embryophyta</taxon>
        <taxon>Tracheophyta</taxon>
        <taxon>Spermatophyta</taxon>
        <taxon>Magnoliopsida</taxon>
        <taxon>eudicotyledons</taxon>
        <taxon>Gunneridae</taxon>
        <taxon>Pentapetalae</taxon>
        <taxon>rosids</taxon>
        <taxon>fabids</taxon>
        <taxon>Rosales</taxon>
        <taxon>Moraceae</taxon>
        <taxon>Moreae</taxon>
        <taxon>Morus</taxon>
    </lineage>
</organism>
<keyword evidence="3" id="KW-1185">Reference proteome</keyword>
<evidence type="ECO:0000313" key="2">
    <source>
        <dbReference type="EMBL" id="EXC13640.1"/>
    </source>
</evidence>
<dbReference type="InterPro" id="IPR013103">
    <property type="entry name" value="RVT_2"/>
</dbReference>
<evidence type="ECO:0000313" key="3">
    <source>
        <dbReference type="Proteomes" id="UP000030645"/>
    </source>
</evidence>
<accession>W9S3Z5</accession>
<protein>
    <recommendedName>
        <fullName evidence="1">Reverse transcriptase Ty1/copia-type domain-containing protein</fullName>
    </recommendedName>
</protein>
<gene>
    <name evidence="2" type="ORF">L484_019598</name>
</gene>
<dbReference type="EMBL" id="KE345753">
    <property type="protein sequence ID" value="EXC13640.1"/>
    <property type="molecule type" value="Genomic_DNA"/>
</dbReference>
<dbReference type="Proteomes" id="UP000030645">
    <property type="component" value="Unassembled WGS sequence"/>
</dbReference>
<dbReference type="Pfam" id="PF07727">
    <property type="entry name" value="RVT_2"/>
    <property type="match status" value="1"/>
</dbReference>
<name>W9S3Z5_9ROSA</name>